<dbReference type="GeneID" id="74944799"/>
<keyword evidence="2" id="KW-0560">Oxidoreductase</keyword>
<protein>
    <submittedName>
        <fullName evidence="4">SDR family oxidoreductase</fullName>
    </submittedName>
</protein>
<dbReference type="InterPro" id="IPR020904">
    <property type="entry name" value="Sc_DH/Rdtase_CS"/>
</dbReference>
<gene>
    <name evidence="4" type="ORF">N0B31_20215</name>
</gene>
<feature type="domain" description="Ketoreductase" evidence="3">
    <location>
        <begin position="5"/>
        <end position="207"/>
    </location>
</feature>
<evidence type="ECO:0000256" key="1">
    <source>
        <dbReference type="ARBA" id="ARBA00006484"/>
    </source>
</evidence>
<dbReference type="Pfam" id="PF13561">
    <property type="entry name" value="adh_short_C2"/>
    <property type="match status" value="1"/>
</dbReference>
<dbReference type="InterPro" id="IPR002347">
    <property type="entry name" value="SDR_fam"/>
</dbReference>
<evidence type="ECO:0000313" key="5">
    <source>
        <dbReference type="Proteomes" id="UP001057580"/>
    </source>
</evidence>
<evidence type="ECO:0000259" key="3">
    <source>
        <dbReference type="SMART" id="SM00822"/>
    </source>
</evidence>
<dbReference type="PROSITE" id="PS00061">
    <property type="entry name" value="ADH_SHORT"/>
    <property type="match status" value="1"/>
</dbReference>
<dbReference type="PRINTS" id="PR00081">
    <property type="entry name" value="GDHRDH"/>
</dbReference>
<organism evidence="4 5">
    <name type="scientific">Salinirubellus salinus</name>
    <dbReference type="NCBI Taxonomy" id="1364945"/>
    <lineage>
        <taxon>Archaea</taxon>
        <taxon>Methanobacteriati</taxon>
        <taxon>Methanobacteriota</taxon>
        <taxon>Stenosarchaea group</taxon>
        <taxon>Halobacteria</taxon>
        <taxon>Halobacteriales</taxon>
        <taxon>Natronomonadaceae</taxon>
        <taxon>Salinirubellus</taxon>
    </lineage>
</organism>
<dbReference type="KEGG" id="ssai:N0B31_20215"/>
<evidence type="ECO:0000256" key="2">
    <source>
        <dbReference type="ARBA" id="ARBA00023002"/>
    </source>
</evidence>
<dbReference type="InterPro" id="IPR036291">
    <property type="entry name" value="NAD(P)-bd_dom_sf"/>
</dbReference>
<dbReference type="InterPro" id="IPR057326">
    <property type="entry name" value="KR_dom"/>
</dbReference>
<dbReference type="AlphaFoldDB" id="A0A9E7R2L7"/>
<evidence type="ECO:0000313" key="4">
    <source>
        <dbReference type="EMBL" id="UWM54431.1"/>
    </source>
</evidence>
<accession>A0A9E7R2L7</accession>
<dbReference type="RefSeq" id="WP_260593451.1">
    <property type="nucleotide sequence ID" value="NZ_CP104003.1"/>
</dbReference>
<keyword evidence="5" id="KW-1185">Reference proteome</keyword>
<dbReference type="SUPFAM" id="SSF51735">
    <property type="entry name" value="NAD(P)-binding Rossmann-fold domains"/>
    <property type="match status" value="1"/>
</dbReference>
<comment type="similarity">
    <text evidence="1">Belongs to the short-chain dehydrogenases/reductases (SDR) family.</text>
</comment>
<dbReference type="Gene3D" id="3.40.50.720">
    <property type="entry name" value="NAD(P)-binding Rossmann-like Domain"/>
    <property type="match status" value="1"/>
</dbReference>
<reference evidence="4" key="1">
    <citation type="submission" date="2022-09" db="EMBL/GenBank/DDBJ databases">
        <title>Diverse halophilic archaea isolated from saline environments.</title>
        <authorList>
            <person name="Cui H.-L."/>
        </authorList>
    </citation>
    <scope>NUCLEOTIDE SEQUENCE</scope>
    <source>
        <strain evidence="4">ZS-35-S2</strain>
    </source>
</reference>
<name>A0A9E7R2L7_9EURY</name>
<dbReference type="GO" id="GO:0016491">
    <property type="term" value="F:oxidoreductase activity"/>
    <property type="evidence" value="ECO:0007669"/>
    <property type="project" value="UniProtKB-KW"/>
</dbReference>
<dbReference type="SMART" id="SM00822">
    <property type="entry name" value="PKS_KR"/>
    <property type="match status" value="1"/>
</dbReference>
<proteinExistence type="inferred from homology"/>
<dbReference type="EMBL" id="CP104003">
    <property type="protein sequence ID" value="UWM54431.1"/>
    <property type="molecule type" value="Genomic_DNA"/>
</dbReference>
<sequence length="296" mass="31354">MLTDKVCIVAGGGNGIGRATATALGAAGASVVVNDLGVSLTGESETEQPAQQVVDAIEDAGGEAMAHYGDISSLEYTEELVADTVAEYGRVDGAVNFAGILQDSICYKMTGEQFDSVINVHLRGHFALLRNLAAHWRQRAQESDDGLASQRSFLAVSSTAATNGNVGQVNYAAAKGGILAMVRTAAKELHRTNVRVNALLPSAYTRMIASMPDEEFKQNYQENKPPEKVTPLVGYMMSDEATDITGCSLRASGDMVGLMNDPATVRAAVNDDGWTIESLAESFRETVGDGEELTRV</sequence>
<dbReference type="Proteomes" id="UP001057580">
    <property type="component" value="Chromosome"/>
</dbReference>
<dbReference type="PANTHER" id="PTHR45024">
    <property type="entry name" value="DEHYDROGENASES, SHORT CHAIN"/>
    <property type="match status" value="1"/>
</dbReference>
<dbReference type="PANTHER" id="PTHR45024:SF2">
    <property type="entry name" value="SCP2 DOMAIN-CONTAINING PROTEIN"/>
    <property type="match status" value="1"/>
</dbReference>
<dbReference type="InterPro" id="IPR051687">
    <property type="entry name" value="Peroxisomal_Beta-Oxidation"/>
</dbReference>